<dbReference type="AlphaFoldDB" id="A0AAD1W9Z2"/>
<dbReference type="Pfam" id="PF14973">
    <property type="entry name" value="TINF2_N"/>
    <property type="match status" value="1"/>
</dbReference>
<dbReference type="GO" id="GO:0070187">
    <property type="term" value="C:shelterin complex"/>
    <property type="evidence" value="ECO:0007669"/>
    <property type="project" value="InterPro"/>
</dbReference>
<protein>
    <submittedName>
        <fullName evidence="2">TERF1-interacting nuclear factor 2 isoform X1</fullName>
    </submittedName>
</protein>
<organism evidence="2 3">
    <name type="scientific">Pelobates cultripes</name>
    <name type="common">Western spadefoot toad</name>
    <dbReference type="NCBI Taxonomy" id="61616"/>
    <lineage>
        <taxon>Eukaryota</taxon>
        <taxon>Metazoa</taxon>
        <taxon>Chordata</taxon>
        <taxon>Craniata</taxon>
        <taxon>Vertebrata</taxon>
        <taxon>Euteleostomi</taxon>
        <taxon>Amphibia</taxon>
        <taxon>Batrachia</taxon>
        <taxon>Anura</taxon>
        <taxon>Pelobatoidea</taxon>
        <taxon>Pelobatidae</taxon>
        <taxon>Pelobates</taxon>
    </lineage>
</organism>
<dbReference type="PANTHER" id="PTHR15512">
    <property type="entry name" value="TERF1-INTERACTING NUCLEAR FACTOR 2"/>
    <property type="match status" value="1"/>
</dbReference>
<dbReference type="GO" id="GO:1904356">
    <property type="term" value="P:regulation of telomere maintenance via telomere lengthening"/>
    <property type="evidence" value="ECO:0007669"/>
    <property type="project" value="TreeGrafter"/>
</dbReference>
<keyword evidence="3" id="KW-1185">Reference proteome</keyword>
<evidence type="ECO:0000259" key="1">
    <source>
        <dbReference type="Pfam" id="PF14973"/>
    </source>
</evidence>
<gene>
    <name evidence="2" type="ORF">PECUL_23A051036</name>
</gene>
<reference evidence="2" key="1">
    <citation type="submission" date="2022-03" db="EMBL/GenBank/DDBJ databases">
        <authorList>
            <person name="Alioto T."/>
            <person name="Alioto T."/>
            <person name="Gomez Garrido J."/>
        </authorList>
    </citation>
    <scope>NUCLEOTIDE SEQUENCE</scope>
</reference>
<dbReference type="Proteomes" id="UP001295444">
    <property type="component" value="Chromosome 05"/>
</dbReference>
<accession>A0AAD1W9Z2</accession>
<dbReference type="GO" id="GO:0016233">
    <property type="term" value="P:telomere capping"/>
    <property type="evidence" value="ECO:0007669"/>
    <property type="project" value="InterPro"/>
</dbReference>
<dbReference type="InterPro" id="IPR029400">
    <property type="entry name" value="TINF2_N"/>
</dbReference>
<dbReference type="EMBL" id="OW240916">
    <property type="protein sequence ID" value="CAH2294406.1"/>
    <property type="molecule type" value="Genomic_DNA"/>
</dbReference>
<evidence type="ECO:0000313" key="3">
    <source>
        <dbReference type="Proteomes" id="UP001295444"/>
    </source>
</evidence>
<dbReference type="PANTHER" id="PTHR15512:SF0">
    <property type="entry name" value="TERF1-INTERACTING NUCLEAR FACTOR 2"/>
    <property type="match status" value="1"/>
</dbReference>
<evidence type="ECO:0000313" key="2">
    <source>
        <dbReference type="EMBL" id="CAH2294406.1"/>
    </source>
</evidence>
<dbReference type="PROSITE" id="PS51257">
    <property type="entry name" value="PROKAR_LIPOPROTEIN"/>
    <property type="match status" value="1"/>
</dbReference>
<feature type="domain" description="TERF1-interacting nuclear factor 2 N-terminal" evidence="1">
    <location>
        <begin position="30"/>
        <end position="173"/>
    </location>
</feature>
<sequence>MKNMESDIHKGQCQEPFLQSGLAITAAACWNVLKFRRFIYFPQVLEFLECVYRTAPDLLHYRHFAKLALGLRATIILDVIARDGTNKETWRMFQQLFSNSPLEAAPHVTHRALQKVQSADLSFRRMVKRLFKDEEFCKSYMNEQVALDYGEPFVAMLQNLMREFLVRLNSALSEDKSQKRLSALESDCTCTDSVSPEESIESHLAR</sequence>
<dbReference type="GO" id="GO:0042162">
    <property type="term" value="F:telomeric DNA binding"/>
    <property type="evidence" value="ECO:0007669"/>
    <property type="project" value="TreeGrafter"/>
</dbReference>
<proteinExistence type="predicted"/>
<dbReference type="InterPro" id="IPR039098">
    <property type="entry name" value="TINF2"/>
</dbReference>
<name>A0AAD1W9Z2_PELCU</name>